<accession>A0A3M7RXR3</accession>
<gene>
    <name evidence="1" type="ORF">BpHYR1_020495</name>
</gene>
<evidence type="ECO:0000313" key="1">
    <source>
        <dbReference type="EMBL" id="RNA28117.1"/>
    </source>
</evidence>
<comment type="caution">
    <text evidence="1">The sequence shown here is derived from an EMBL/GenBank/DDBJ whole genome shotgun (WGS) entry which is preliminary data.</text>
</comment>
<proteinExistence type="predicted"/>
<evidence type="ECO:0000313" key="2">
    <source>
        <dbReference type="Proteomes" id="UP000276133"/>
    </source>
</evidence>
<organism evidence="1 2">
    <name type="scientific">Brachionus plicatilis</name>
    <name type="common">Marine rotifer</name>
    <name type="synonym">Brachionus muelleri</name>
    <dbReference type="NCBI Taxonomy" id="10195"/>
    <lineage>
        <taxon>Eukaryota</taxon>
        <taxon>Metazoa</taxon>
        <taxon>Spiralia</taxon>
        <taxon>Gnathifera</taxon>
        <taxon>Rotifera</taxon>
        <taxon>Eurotatoria</taxon>
        <taxon>Monogononta</taxon>
        <taxon>Pseudotrocha</taxon>
        <taxon>Ploima</taxon>
        <taxon>Brachionidae</taxon>
        <taxon>Brachionus</taxon>
    </lineage>
</organism>
<dbReference type="Proteomes" id="UP000276133">
    <property type="component" value="Unassembled WGS sequence"/>
</dbReference>
<dbReference type="EMBL" id="REGN01002434">
    <property type="protein sequence ID" value="RNA28117.1"/>
    <property type="molecule type" value="Genomic_DNA"/>
</dbReference>
<sequence length="71" mass="8195">MCLKTGQFNSKTMKKTLKEKRLDLGFTLRVVNTSKSFVRIKINIVSTTHLHKHLNYSSYAKIMVLKIGLKL</sequence>
<keyword evidence="2" id="KW-1185">Reference proteome</keyword>
<protein>
    <submittedName>
        <fullName evidence="1">Uncharacterized protein</fullName>
    </submittedName>
</protein>
<dbReference type="AlphaFoldDB" id="A0A3M7RXR3"/>
<reference evidence="1 2" key="1">
    <citation type="journal article" date="2018" name="Sci. Rep.">
        <title>Genomic signatures of local adaptation to the degree of environmental predictability in rotifers.</title>
        <authorList>
            <person name="Franch-Gras L."/>
            <person name="Hahn C."/>
            <person name="Garcia-Roger E.M."/>
            <person name="Carmona M.J."/>
            <person name="Serra M."/>
            <person name="Gomez A."/>
        </authorList>
    </citation>
    <scope>NUCLEOTIDE SEQUENCE [LARGE SCALE GENOMIC DNA]</scope>
    <source>
        <strain evidence="1">HYR1</strain>
    </source>
</reference>
<name>A0A3M7RXR3_BRAPC</name>